<reference evidence="2 3" key="1">
    <citation type="submission" date="2015-01" db="EMBL/GenBank/DDBJ databases">
        <title>Evolution of Trichinella species and genotypes.</title>
        <authorList>
            <person name="Korhonen P.K."/>
            <person name="Edoardo P."/>
            <person name="Giuseppe L.R."/>
            <person name="Gasser R.B."/>
        </authorList>
    </citation>
    <scope>NUCLEOTIDE SEQUENCE [LARGE SCALE GENOMIC DNA]</scope>
    <source>
        <strain evidence="2">ISS13</strain>
    </source>
</reference>
<keyword evidence="1" id="KW-1133">Transmembrane helix</keyword>
<evidence type="ECO:0000313" key="3">
    <source>
        <dbReference type="Proteomes" id="UP000054632"/>
    </source>
</evidence>
<protein>
    <submittedName>
        <fullName evidence="2">Uncharacterized protein</fullName>
    </submittedName>
</protein>
<organism evidence="2 3">
    <name type="scientific">Trichinella pseudospiralis</name>
    <name type="common">Parasitic roundworm</name>
    <dbReference type="NCBI Taxonomy" id="6337"/>
    <lineage>
        <taxon>Eukaryota</taxon>
        <taxon>Metazoa</taxon>
        <taxon>Ecdysozoa</taxon>
        <taxon>Nematoda</taxon>
        <taxon>Enoplea</taxon>
        <taxon>Dorylaimia</taxon>
        <taxon>Trichinellida</taxon>
        <taxon>Trichinellidae</taxon>
        <taxon>Trichinella</taxon>
    </lineage>
</organism>
<comment type="caution">
    <text evidence="2">The sequence shown here is derived from an EMBL/GenBank/DDBJ whole genome shotgun (WGS) entry which is preliminary data.</text>
</comment>
<evidence type="ECO:0000256" key="1">
    <source>
        <dbReference type="SAM" id="Phobius"/>
    </source>
</evidence>
<proteinExistence type="predicted"/>
<evidence type="ECO:0000313" key="2">
    <source>
        <dbReference type="EMBL" id="KRY73308.1"/>
    </source>
</evidence>
<keyword evidence="1" id="KW-0472">Membrane</keyword>
<dbReference type="AlphaFoldDB" id="A0A0V1EI06"/>
<keyword evidence="1" id="KW-0812">Transmembrane</keyword>
<gene>
    <name evidence="2" type="ORF">T4A_7576</name>
</gene>
<feature type="transmembrane region" description="Helical" evidence="1">
    <location>
        <begin position="152"/>
        <end position="170"/>
    </location>
</feature>
<dbReference type="EMBL" id="JYDR01000036">
    <property type="protein sequence ID" value="KRY73308.1"/>
    <property type="molecule type" value="Genomic_DNA"/>
</dbReference>
<accession>A0A0V1EI06</accession>
<dbReference type="Proteomes" id="UP000054632">
    <property type="component" value="Unassembled WGS sequence"/>
</dbReference>
<feature type="transmembrane region" description="Helical" evidence="1">
    <location>
        <begin position="233"/>
        <end position="254"/>
    </location>
</feature>
<name>A0A0V1EI06_TRIPS</name>
<feature type="transmembrane region" description="Helical" evidence="1">
    <location>
        <begin position="190"/>
        <end position="212"/>
    </location>
</feature>
<sequence>MKNSVLKFIRLQSALNIRCMCVLRKLRISVILAASIHKSQPLMPYNLTLESGSLDMSGLVDQSGSSVWNCGTGAAVDQLPGRICFPVWLSCYHYSYGVESHKRKRPCIEPAAGYTQYNTYPEVAWAGRKSDSYVGLRIIYDENIYSFFSGSFYDVAFLGFYSLSISFVFQNRIPPALDGRTTATLASGSYTMRIYIVSSLVCFVVLPSLAFTRFQFHLFSKIESRLCFFSGSFYDIAFLGFYSLSISLVFQNWIPPALDRRTTVTLVSGSWIKRMTVGHIGARIWRRTQLRGIGHSESNEQNRK</sequence>